<dbReference type="PANTHER" id="PTHR38030">
    <property type="entry name" value="PROTOPORPHYRINOGEN IX DEHYDROGENASE [MENAQUINONE]"/>
    <property type="match status" value="1"/>
</dbReference>
<dbReference type="GO" id="GO:0010181">
    <property type="term" value="F:FMN binding"/>
    <property type="evidence" value="ECO:0007669"/>
    <property type="project" value="InterPro"/>
</dbReference>
<dbReference type="GO" id="GO:0009055">
    <property type="term" value="F:electron transfer activity"/>
    <property type="evidence" value="ECO:0007669"/>
    <property type="project" value="InterPro"/>
</dbReference>
<dbReference type="InterPro" id="IPR008254">
    <property type="entry name" value="Flavodoxin/NO_synth"/>
</dbReference>
<evidence type="ECO:0000313" key="3">
    <source>
        <dbReference type="Proteomes" id="UP000595897"/>
    </source>
</evidence>
<dbReference type="GO" id="GO:0016651">
    <property type="term" value="F:oxidoreductase activity, acting on NAD(P)H"/>
    <property type="evidence" value="ECO:0007669"/>
    <property type="project" value="UniProtKB-ARBA"/>
</dbReference>
<dbReference type="PROSITE" id="PS00201">
    <property type="entry name" value="FLAVODOXIN"/>
    <property type="match status" value="1"/>
</dbReference>
<dbReference type="InterPro" id="IPR026816">
    <property type="entry name" value="Flavodoxin_dom"/>
</dbReference>
<dbReference type="EMBL" id="AP024169">
    <property type="protein sequence ID" value="BCN30522.1"/>
    <property type="molecule type" value="Genomic_DNA"/>
</dbReference>
<protein>
    <submittedName>
        <fullName evidence="2">Flavodoxin</fullName>
    </submittedName>
</protein>
<accession>A0A7R7EKN1</accession>
<name>A0A7R7EKN1_9FIRM</name>
<dbReference type="PROSITE" id="PS50902">
    <property type="entry name" value="FLAVODOXIN_LIKE"/>
    <property type="match status" value="1"/>
</dbReference>
<dbReference type="Pfam" id="PF12724">
    <property type="entry name" value="Flavodoxin_5"/>
    <property type="match status" value="1"/>
</dbReference>
<proteinExistence type="predicted"/>
<feature type="domain" description="Flavodoxin-like" evidence="1">
    <location>
        <begin position="3"/>
        <end position="157"/>
    </location>
</feature>
<dbReference type="InterPro" id="IPR052200">
    <property type="entry name" value="Protoporphyrinogen_IX_DH"/>
</dbReference>
<dbReference type="Gene3D" id="3.40.50.360">
    <property type="match status" value="1"/>
</dbReference>
<dbReference type="SUPFAM" id="SSF52218">
    <property type="entry name" value="Flavoproteins"/>
    <property type="match status" value="1"/>
</dbReference>
<dbReference type="GO" id="GO:0070819">
    <property type="term" value="F:menaquinone-dependent protoporphyrinogen oxidase activity"/>
    <property type="evidence" value="ECO:0007669"/>
    <property type="project" value="TreeGrafter"/>
</dbReference>
<dbReference type="KEGG" id="ahb:bsdtb5_18170"/>
<dbReference type="RefSeq" id="WP_271715733.1">
    <property type="nucleotide sequence ID" value="NZ_AP024169.1"/>
</dbReference>
<evidence type="ECO:0000313" key="2">
    <source>
        <dbReference type="EMBL" id="BCN30522.1"/>
    </source>
</evidence>
<sequence>MNTLIVYASKHGTTKKCADLLAKQLVGNVELVNLNKAYSITTWNYDTVILGGSIYAGRIRKEISDFCTKNMKELKNVRVGLFICAMSEGEEAVKLIEQNFQEELRNRAIAKESFGGEFLMEQMNFLERFIIKKISKVTTNQSNIREDNIKKFADEVNS</sequence>
<dbReference type="PANTHER" id="PTHR38030:SF2">
    <property type="entry name" value="PROTOPORPHYRINOGEN IX DEHYDROGENASE [QUINONE]"/>
    <property type="match status" value="1"/>
</dbReference>
<dbReference type="Proteomes" id="UP000595897">
    <property type="component" value="Chromosome"/>
</dbReference>
<evidence type="ECO:0000259" key="1">
    <source>
        <dbReference type="PROSITE" id="PS50902"/>
    </source>
</evidence>
<gene>
    <name evidence="2" type="ORF">bsdtb5_18170</name>
</gene>
<dbReference type="GO" id="GO:0006783">
    <property type="term" value="P:heme biosynthetic process"/>
    <property type="evidence" value="ECO:0007669"/>
    <property type="project" value="TreeGrafter"/>
</dbReference>
<keyword evidence="3" id="KW-1185">Reference proteome</keyword>
<dbReference type="AlphaFoldDB" id="A0A7R7EKN1"/>
<reference evidence="2 3" key="1">
    <citation type="submission" date="2020-11" db="EMBL/GenBank/DDBJ databases">
        <title>Draft genome sequencing of a Lachnospiraceae strain isolated from anoxic soil subjected to BSD treatment.</title>
        <authorList>
            <person name="Uek A."/>
            <person name="Tonouchi A."/>
        </authorList>
    </citation>
    <scope>NUCLEOTIDE SEQUENCE [LARGE SCALE GENOMIC DNA]</scope>
    <source>
        <strain evidence="2 3">TB5</strain>
    </source>
</reference>
<dbReference type="InterPro" id="IPR001226">
    <property type="entry name" value="Flavodoxin_CS"/>
</dbReference>
<dbReference type="InterPro" id="IPR029039">
    <property type="entry name" value="Flavoprotein-like_sf"/>
</dbReference>
<organism evidence="2 3">
    <name type="scientific">Anaeromicropila herbilytica</name>
    <dbReference type="NCBI Taxonomy" id="2785025"/>
    <lineage>
        <taxon>Bacteria</taxon>
        <taxon>Bacillati</taxon>
        <taxon>Bacillota</taxon>
        <taxon>Clostridia</taxon>
        <taxon>Lachnospirales</taxon>
        <taxon>Lachnospiraceae</taxon>
        <taxon>Anaeromicropila</taxon>
    </lineage>
</organism>